<proteinExistence type="inferred from homology"/>
<reference evidence="7 8" key="1">
    <citation type="submission" date="2017-04" db="EMBL/GenBank/DDBJ databases">
        <authorList>
            <person name="Afonso C.L."/>
            <person name="Miller P.J."/>
            <person name="Scott M.A."/>
            <person name="Spackman E."/>
            <person name="Goraichik I."/>
            <person name="Dimitrov K.M."/>
            <person name="Suarez D.L."/>
            <person name="Swayne D.E."/>
        </authorList>
    </citation>
    <scope>NUCLEOTIDE SEQUENCE [LARGE SCALE GENOMIC DNA]</scope>
    <source>
        <strain evidence="7 8">ToBE</strain>
    </source>
</reference>
<comment type="similarity">
    <text evidence="2 6">Belongs to the transposase mutator family.</text>
</comment>
<dbReference type="Pfam" id="PF00872">
    <property type="entry name" value="Transposase_mut"/>
    <property type="match status" value="1"/>
</dbReference>
<sequence>MVCILSKEQLPAFIKENYLVTAHRAQEAVKALYGQLIEEMLEAELEHEFGYSRYDYRNKRIDNAKNGHTRKTVKSELSPLEIKVPRDRKGEFEHIVLKKYQRHISTIEAQILSIYMPRE</sequence>
<dbReference type="InterPro" id="IPR001207">
    <property type="entry name" value="Transposase_mutator"/>
</dbReference>
<keyword evidence="3 6" id="KW-0815">Transposition</keyword>
<dbReference type="AlphaFoldDB" id="A0A1W1W1W3"/>
<organism evidence="7 8">
    <name type="scientific">Thermanaeromonas toyohensis ToBE</name>
    <dbReference type="NCBI Taxonomy" id="698762"/>
    <lineage>
        <taxon>Bacteria</taxon>
        <taxon>Bacillati</taxon>
        <taxon>Bacillota</taxon>
        <taxon>Clostridia</taxon>
        <taxon>Neomoorellales</taxon>
        <taxon>Neomoorellaceae</taxon>
        <taxon>Thermanaeromonas</taxon>
    </lineage>
</organism>
<protein>
    <recommendedName>
        <fullName evidence="6">Mutator family transposase</fullName>
    </recommendedName>
</protein>
<dbReference type="GO" id="GO:0003677">
    <property type="term" value="F:DNA binding"/>
    <property type="evidence" value="ECO:0007669"/>
    <property type="project" value="UniProtKB-UniRule"/>
</dbReference>
<evidence type="ECO:0000256" key="1">
    <source>
        <dbReference type="ARBA" id="ARBA00002190"/>
    </source>
</evidence>
<dbReference type="STRING" id="698762.SAMN00808754_2974"/>
<dbReference type="EMBL" id="LT838272">
    <property type="protein sequence ID" value="SMB99576.1"/>
    <property type="molecule type" value="Genomic_DNA"/>
</dbReference>
<evidence type="ECO:0000313" key="8">
    <source>
        <dbReference type="Proteomes" id="UP000192569"/>
    </source>
</evidence>
<dbReference type="GO" id="GO:0004803">
    <property type="term" value="F:transposase activity"/>
    <property type="evidence" value="ECO:0007669"/>
    <property type="project" value="UniProtKB-UniRule"/>
</dbReference>
<evidence type="ECO:0000256" key="5">
    <source>
        <dbReference type="ARBA" id="ARBA00023172"/>
    </source>
</evidence>
<name>A0A1W1W1W3_9FIRM</name>
<dbReference type="PANTHER" id="PTHR33217">
    <property type="entry name" value="TRANSPOSASE FOR INSERTION SEQUENCE ELEMENT IS1081"/>
    <property type="match status" value="1"/>
</dbReference>
<dbReference type="Proteomes" id="UP000192569">
    <property type="component" value="Chromosome I"/>
</dbReference>
<comment type="function">
    <text evidence="1 6">Required for the transposition of the insertion element.</text>
</comment>
<accession>A0A1W1W1W3</accession>
<evidence type="ECO:0000256" key="2">
    <source>
        <dbReference type="ARBA" id="ARBA00010961"/>
    </source>
</evidence>
<dbReference type="PANTHER" id="PTHR33217:SF8">
    <property type="entry name" value="MUTATOR FAMILY TRANSPOSASE"/>
    <property type="match status" value="1"/>
</dbReference>
<keyword evidence="8" id="KW-1185">Reference proteome</keyword>
<dbReference type="GO" id="GO:0006313">
    <property type="term" value="P:DNA transposition"/>
    <property type="evidence" value="ECO:0007669"/>
    <property type="project" value="UniProtKB-UniRule"/>
</dbReference>
<evidence type="ECO:0000256" key="6">
    <source>
        <dbReference type="RuleBase" id="RU365089"/>
    </source>
</evidence>
<keyword evidence="6" id="KW-0814">Transposable element</keyword>
<keyword evidence="4 6" id="KW-0238">DNA-binding</keyword>
<evidence type="ECO:0000256" key="3">
    <source>
        <dbReference type="ARBA" id="ARBA00022578"/>
    </source>
</evidence>
<keyword evidence="5 6" id="KW-0233">DNA recombination</keyword>
<gene>
    <name evidence="7" type="ORF">SAMN00808754_2974</name>
</gene>
<evidence type="ECO:0000313" key="7">
    <source>
        <dbReference type="EMBL" id="SMB99576.1"/>
    </source>
</evidence>
<evidence type="ECO:0000256" key="4">
    <source>
        <dbReference type="ARBA" id="ARBA00023125"/>
    </source>
</evidence>